<reference evidence="2 3" key="1">
    <citation type="submission" date="2020-08" db="EMBL/GenBank/DDBJ databases">
        <title>The Agave Microbiome: Exploring the role of microbial communities in plant adaptations to desert environments.</title>
        <authorList>
            <person name="Partida-Martinez L.P."/>
        </authorList>
    </citation>
    <scope>NUCLEOTIDE SEQUENCE [LARGE SCALE GENOMIC DNA]</scope>
    <source>
        <strain evidence="2 3">AT3.2</strain>
    </source>
</reference>
<feature type="transmembrane region" description="Helical" evidence="1">
    <location>
        <begin position="20"/>
        <end position="37"/>
    </location>
</feature>
<organism evidence="2 3">
    <name type="scientific">Massilia aurea</name>
    <dbReference type="NCBI Taxonomy" id="373040"/>
    <lineage>
        <taxon>Bacteria</taxon>
        <taxon>Pseudomonadati</taxon>
        <taxon>Pseudomonadota</taxon>
        <taxon>Betaproteobacteria</taxon>
        <taxon>Burkholderiales</taxon>
        <taxon>Oxalobacteraceae</taxon>
        <taxon>Telluria group</taxon>
        <taxon>Massilia</taxon>
    </lineage>
</organism>
<protein>
    <recommendedName>
        <fullName evidence="4">Transmembrane protein</fullName>
    </recommendedName>
</protein>
<keyword evidence="1" id="KW-0472">Membrane</keyword>
<comment type="caution">
    <text evidence="2">The sequence shown here is derived from an EMBL/GenBank/DDBJ whole genome shotgun (WGS) entry which is preliminary data.</text>
</comment>
<feature type="transmembrane region" description="Helical" evidence="1">
    <location>
        <begin position="43"/>
        <end position="64"/>
    </location>
</feature>
<evidence type="ECO:0000313" key="2">
    <source>
        <dbReference type="EMBL" id="MBB6133036.1"/>
    </source>
</evidence>
<evidence type="ECO:0000256" key="1">
    <source>
        <dbReference type="SAM" id="Phobius"/>
    </source>
</evidence>
<gene>
    <name evidence="2" type="ORF">HD842_001147</name>
</gene>
<dbReference type="AlphaFoldDB" id="A0A7W9WY94"/>
<sequence>MAASKHEKRVHTAYLREMAGAFLVYAVLLMASIRFGRPMDDGLLRLLVLLSPMIGFCLALWAIARHLGRVDEYLRRFLLESFALAAGLTAGLTFSYGFLETAGYPRMSMFSVWMVLCGATMLVCLVRSVHEKLQTR</sequence>
<evidence type="ECO:0000313" key="3">
    <source>
        <dbReference type="Proteomes" id="UP000540787"/>
    </source>
</evidence>
<proteinExistence type="predicted"/>
<feature type="transmembrane region" description="Helical" evidence="1">
    <location>
        <begin position="110"/>
        <end position="129"/>
    </location>
</feature>
<keyword evidence="1" id="KW-1133">Transmembrane helix</keyword>
<dbReference type="RefSeq" id="WP_183552117.1">
    <property type="nucleotide sequence ID" value="NZ_JACHBX010000001.1"/>
</dbReference>
<accession>A0A7W9WY94</accession>
<keyword evidence="1" id="KW-0812">Transmembrane</keyword>
<evidence type="ECO:0008006" key="4">
    <source>
        <dbReference type="Google" id="ProtNLM"/>
    </source>
</evidence>
<dbReference type="Proteomes" id="UP000540787">
    <property type="component" value="Unassembled WGS sequence"/>
</dbReference>
<keyword evidence="3" id="KW-1185">Reference proteome</keyword>
<dbReference type="EMBL" id="JACHBX010000001">
    <property type="protein sequence ID" value="MBB6133036.1"/>
    <property type="molecule type" value="Genomic_DNA"/>
</dbReference>
<name>A0A7W9WY94_9BURK</name>
<feature type="transmembrane region" description="Helical" evidence="1">
    <location>
        <begin position="76"/>
        <end position="98"/>
    </location>
</feature>